<dbReference type="AlphaFoldDB" id="A0A822YTN7"/>
<keyword evidence="3" id="KW-0347">Helicase</keyword>
<dbReference type="Pfam" id="PF13087">
    <property type="entry name" value="AAA_12"/>
    <property type="match status" value="1"/>
</dbReference>
<keyword evidence="2" id="KW-0378">Hydrolase</keyword>
<dbReference type="InterPro" id="IPR027417">
    <property type="entry name" value="P-loop_NTPase"/>
</dbReference>
<dbReference type="PANTHER" id="PTHR10887:SF522">
    <property type="entry name" value="P-LOOP CONTAINING NUCLEOSIDE TRIPHOSPHATE HYDROLASES SUPERFAMILY PROTEIN"/>
    <property type="match status" value="1"/>
</dbReference>
<organism evidence="7 8">
    <name type="scientific">Nelumbo nucifera</name>
    <name type="common">Sacred lotus</name>
    <dbReference type="NCBI Taxonomy" id="4432"/>
    <lineage>
        <taxon>Eukaryota</taxon>
        <taxon>Viridiplantae</taxon>
        <taxon>Streptophyta</taxon>
        <taxon>Embryophyta</taxon>
        <taxon>Tracheophyta</taxon>
        <taxon>Spermatophyta</taxon>
        <taxon>Magnoliopsida</taxon>
        <taxon>Proteales</taxon>
        <taxon>Nelumbonaceae</taxon>
        <taxon>Nelumbo</taxon>
    </lineage>
</organism>
<dbReference type="EMBL" id="DUZY01000003">
    <property type="protein sequence ID" value="DAD32598.1"/>
    <property type="molecule type" value="Genomic_DNA"/>
</dbReference>
<dbReference type="Gene3D" id="3.40.50.300">
    <property type="entry name" value="P-loop containing nucleotide triphosphate hydrolases"/>
    <property type="match status" value="2"/>
</dbReference>
<gene>
    <name evidence="7" type="ORF">HUJ06_011449</name>
</gene>
<dbReference type="Pfam" id="PF13086">
    <property type="entry name" value="AAA_11"/>
    <property type="match status" value="1"/>
</dbReference>
<evidence type="ECO:0000256" key="3">
    <source>
        <dbReference type="ARBA" id="ARBA00022806"/>
    </source>
</evidence>
<feature type="domain" description="DNA2/NAM7 helicase-like C-terminal" evidence="6">
    <location>
        <begin position="157"/>
        <end position="340"/>
    </location>
</feature>
<dbReference type="GO" id="GO:0005694">
    <property type="term" value="C:chromosome"/>
    <property type="evidence" value="ECO:0007669"/>
    <property type="project" value="UniProtKB-ARBA"/>
</dbReference>
<dbReference type="InterPro" id="IPR041677">
    <property type="entry name" value="DNA2/NAM7_AAA_11"/>
</dbReference>
<keyword evidence="8" id="KW-1185">Reference proteome</keyword>
<reference evidence="7 8" key="1">
    <citation type="journal article" date="2020" name="Mol. Biol. Evol.">
        <title>Distinct Expression and Methylation Patterns for Genes with Different Fates following a Single Whole-Genome Duplication in Flowering Plants.</title>
        <authorList>
            <person name="Shi T."/>
            <person name="Rahmani R.S."/>
            <person name="Gugger P.F."/>
            <person name="Wang M."/>
            <person name="Li H."/>
            <person name="Zhang Y."/>
            <person name="Li Z."/>
            <person name="Wang Q."/>
            <person name="Van de Peer Y."/>
            <person name="Marchal K."/>
            <person name="Chen J."/>
        </authorList>
    </citation>
    <scope>NUCLEOTIDE SEQUENCE [LARGE SCALE GENOMIC DNA]</scope>
    <source>
        <tissue evidence="7">Leaf</tissue>
    </source>
</reference>
<evidence type="ECO:0000259" key="6">
    <source>
        <dbReference type="Pfam" id="PF13087"/>
    </source>
</evidence>
<proteinExistence type="predicted"/>
<keyword evidence="1" id="KW-0547">Nucleotide-binding</keyword>
<dbReference type="GO" id="GO:0005524">
    <property type="term" value="F:ATP binding"/>
    <property type="evidence" value="ECO:0007669"/>
    <property type="project" value="UniProtKB-KW"/>
</dbReference>
<evidence type="ECO:0000313" key="7">
    <source>
        <dbReference type="EMBL" id="DAD32598.1"/>
    </source>
</evidence>
<evidence type="ECO:0008006" key="9">
    <source>
        <dbReference type="Google" id="ProtNLM"/>
    </source>
</evidence>
<dbReference type="InterPro" id="IPR045055">
    <property type="entry name" value="DNA2/NAM7-like"/>
</dbReference>
<evidence type="ECO:0000256" key="2">
    <source>
        <dbReference type="ARBA" id="ARBA00022801"/>
    </source>
</evidence>
<evidence type="ECO:0000313" key="8">
    <source>
        <dbReference type="Proteomes" id="UP000607653"/>
    </source>
</evidence>
<evidence type="ECO:0000256" key="4">
    <source>
        <dbReference type="ARBA" id="ARBA00022840"/>
    </source>
</evidence>
<dbReference type="InterPro" id="IPR041679">
    <property type="entry name" value="DNA2/NAM7-like_C"/>
</dbReference>
<dbReference type="GO" id="GO:0016787">
    <property type="term" value="F:hydrolase activity"/>
    <property type="evidence" value="ECO:0007669"/>
    <property type="project" value="UniProtKB-KW"/>
</dbReference>
<dbReference type="GO" id="GO:0004386">
    <property type="term" value="F:helicase activity"/>
    <property type="evidence" value="ECO:0007669"/>
    <property type="project" value="UniProtKB-KW"/>
</dbReference>
<evidence type="ECO:0000259" key="5">
    <source>
        <dbReference type="Pfam" id="PF13086"/>
    </source>
</evidence>
<sequence>MVRALDLLQSLGTLLQNVSLTNEELEEIFPHSKNVNNNDSGSAAYLVYKTKKTCLENLRSLCETFSIPEFSDEDSIRKFCFRSAHLIFCTASSSSKLQEELMTPMEIVVIDEAAQLKECESTIPLQLPGVRHAILIGDQHQLPAMVKSKISEKAEFGRSLFERLVALGHETHLLNVQYRMHPSISLFPNLEFYKKHISDAILNDKMYGPYSFINVSYGKEAFHKCSQKNMVEAAVVSEIVKNLYKASVATRQRISVGVISPYKAQVFAIQEKLGSTYETQSDFSVSVRSVDGFQGGEEDVIIISTVRSNGNGSVGFLANFQRTNVALTRARYCLWILGNGETLINSRTIWKSVVLDAKNRGCFFNADQDKILAEAIISVLIECGRLENLFNMDSLLFRNARWKVCFFCLLASQNPIIIFNYIGQKLML</sequence>
<dbReference type="PANTHER" id="PTHR10887">
    <property type="entry name" value="DNA2/NAM7 HELICASE FAMILY"/>
    <property type="match status" value="1"/>
</dbReference>
<evidence type="ECO:0000256" key="1">
    <source>
        <dbReference type="ARBA" id="ARBA00022741"/>
    </source>
</evidence>
<keyword evidence="4" id="KW-0067">ATP-binding</keyword>
<dbReference type="CDD" id="cd18808">
    <property type="entry name" value="SF1_C_Upf1"/>
    <property type="match status" value="1"/>
</dbReference>
<protein>
    <recommendedName>
        <fullName evidence="9">Helicase MAGATAMA 3</fullName>
    </recommendedName>
</protein>
<accession>A0A822YTN7</accession>
<dbReference type="InterPro" id="IPR047187">
    <property type="entry name" value="SF1_C_Upf1"/>
</dbReference>
<dbReference type="Proteomes" id="UP000607653">
    <property type="component" value="Unassembled WGS sequence"/>
</dbReference>
<dbReference type="FunFam" id="3.40.50.300:FF:000326">
    <property type="entry name" value="P-loop containing nucleoside triphosphate hydrolase"/>
    <property type="match status" value="1"/>
</dbReference>
<dbReference type="SUPFAM" id="SSF52540">
    <property type="entry name" value="P-loop containing nucleoside triphosphate hydrolases"/>
    <property type="match status" value="1"/>
</dbReference>
<feature type="domain" description="DNA2/NAM7 helicase helicase" evidence="5">
    <location>
        <begin position="50"/>
        <end position="149"/>
    </location>
</feature>
<name>A0A822YTN7_NELNU</name>
<comment type="caution">
    <text evidence="7">The sequence shown here is derived from an EMBL/GenBank/DDBJ whole genome shotgun (WGS) entry which is preliminary data.</text>
</comment>